<dbReference type="InterPro" id="IPR050639">
    <property type="entry name" value="SSR_resolvase"/>
</dbReference>
<gene>
    <name evidence="9" type="ORF">EA661_11045</name>
</gene>
<evidence type="ECO:0000256" key="2">
    <source>
        <dbReference type="ARBA" id="ARBA00022908"/>
    </source>
</evidence>
<keyword evidence="5" id="KW-0233">DNA recombination</keyword>
<evidence type="ECO:0000256" key="4">
    <source>
        <dbReference type="ARBA" id="ARBA00023125"/>
    </source>
</evidence>
<dbReference type="PROSITE" id="PS51736">
    <property type="entry name" value="RECOMBINASES_3"/>
    <property type="match status" value="1"/>
</dbReference>
<dbReference type="PANTHER" id="PTHR30461">
    <property type="entry name" value="DNA-INVERTASE FROM LAMBDOID PROPHAGE"/>
    <property type="match status" value="1"/>
</dbReference>
<evidence type="ECO:0000256" key="5">
    <source>
        <dbReference type="ARBA" id="ARBA00023172"/>
    </source>
</evidence>
<sequence length="197" mass="21645">MIIGYVRVSTEDQNLDLQIQALQRLGCARIYQDRGVSGATRSRPGLDKLMAQLKPGDTLAVWRLDRLGRSLPHLVQMLEALGDRGVAFHSLTENIDTSTSGGRLVFHFMAALAEFERTLISERTRAGLASARIAGKRIGRQPLLDIGQLHAAAVLRDEGQQSLTEIARDLGVHPRTLQRGLRKLSASTDREGIVGMQ</sequence>
<proteinExistence type="inferred from homology"/>
<evidence type="ECO:0000313" key="10">
    <source>
        <dbReference type="Proteomes" id="UP000291286"/>
    </source>
</evidence>
<feature type="domain" description="Resolvase/invertase-type recombinase catalytic" evidence="8">
    <location>
        <begin position="1"/>
        <end position="135"/>
    </location>
</feature>
<dbReference type="AlphaFoldDB" id="A0A4Q8LJ68"/>
<protein>
    <submittedName>
        <fullName evidence="9">Recombinase family protein</fullName>
    </submittedName>
</protein>
<organism evidence="9 10">
    <name type="scientific">Pseudoxanthomonas winnipegensis</name>
    <dbReference type="NCBI Taxonomy" id="2480810"/>
    <lineage>
        <taxon>Bacteria</taxon>
        <taxon>Pseudomonadati</taxon>
        <taxon>Pseudomonadota</taxon>
        <taxon>Gammaproteobacteria</taxon>
        <taxon>Lysobacterales</taxon>
        <taxon>Lysobacteraceae</taxon>
        <taxon>Pseudoxanthomonas</taxon>
    </lineage>
</organism>
<evidence type="ECO:0000256" key="3">
    <source>
        <dbReference type="ARBA" id="ARBA00023100"/>
    </source>
</evidence>
<evidence type="ECO:0000256" key="6">
    <source>
        <dbReference type="PIRSR" id="PIRSR606118-50"/>
    </source>
</evidence>
<comment type="similarity">
    <text evidence="1">Belongs to the site-specific recombinase resolvase family.</text>
</comment>
<dbReference type="GO" id="GO:0003677">
    <property type="term" value="F:DNA binding"/>
    <property type="evidence" value="ECO:0007669"/>
    <property type="project" value="UniProtKB-KW"/>
</dbReference>
<dbReference type="FunFam" id="3.40.50.1390:FF:000001">
    <property type="entry name" value="DNA recombinase"/>
    <property type="match status" value="1"/>
</dbReference>
<dbReference type="Pfam" id="PF00239">
    <property type="entry name" value="Resolvase"/>
    <property type="match status" value="1"/>
</dbReference>
<evidence type="ECO:0000313" key="9">
    <source>
        <dbReference type="EMBL" id="TAA30035.1"/>
    </source>
</evidence>
<feature type="active site" description="O-(5'-phospho-DNA)-serine intermediate" evidence="6 7">
    <location>
        <position position="9"/>
    </location>
</feature>
<dbReference type="PANTHER" id="PTHR30461:SF2">
    <property type="entry name" value="SERINE RECOMBINASE PINE-RELATED"/>
    <property type="match status" value="1"/>
</dbReference>
<dbReference type="Proteomes" id="UP000291286">
    <property type="component" value="Unassembled WGS sequence"/>
</dbReference>
<dbReference type="InterPro" id="IPR036162">
    <property type="entry name" value="Resolvase-like_N_sf"/>
</dbReference>
<dbReference type="InterPro" id="IPR006118">
    <property type="entry name" value="Recombinase_CS"/>
</dbReference>
<dbReference type="SMART" id="SM00857">
    <property type="entry name" value="Resolvase"/>
    <property type="match status" value="1"/>
</dbReference>
<dbReference type="CDD" id="cd03768">
    <property type="entry name" value="SR_ResInv"/>
    <property type="match status" value="1"/>
</dbReference>
<evidence type="ECO:0000256" key="7">
    <source>
        <dbReference type="PROSITE-ProRule" id="PRU10137"/>
    </source>
</evidence>
<keyword evidence="3" id="KW-0230">DNA invertase</keyword>
<name>A0A4Q8LJ68_9GAMM</name>
<reference evidence="9 10" key="1">
    <citation type="submission" date="2019-02" db="EMBL/GenBank/DDBJ databases">
        <title>WGS of Pseudoxanthomonas species novum from clinical isolates.</title>
        <authorList>
            <person name="Bernier A.-M."/>
            <person name="Bernard K."/>
            <person name="Vachon A."/>
        </authorList>
    </citation>
    <scope>NUCLEOTIDE SEQUENCE [LARGE SCALE GENOMIC DNA]</scope>
    <source>
        <strain evidence="9 10">NML171202</strain>
    </source>
</reference>
<dbReference type="Gene3D" id="3.40.50.1390">
    <property type="entry name" value="Resolvase, N-terminal catalytic domain"/>
    <property type="match status" value="1"/>
</dbReference>
<keyword evidence="4" id="KW-0238">DNA-binding</keyword>
<evidence type="ECO:0000256" key="1">
    <source>
        <dbReference type="ARBA" id="ARBA00009913"/>
    </source>
</evidence>
<dbReference type="SUPFAM" id="SSF53041">
    <property type="entry name" value="Resolvase-like"/>
    <property type="match status" value="1"/>
</dbReference>
<dbReference type="GO" id="GO:0000150">
    <property type="term" value="F:DNA strand exchange activity"/>
    <property type="evidence" value="ECO:0007669"/>
    <property type="project" value="UniProtKB-KW"/>
</dbReference>
<dbReference type="PROSITE" id="PS00397">
    <property type="entry name" value="RECOMBINASES_1"/>
    <property type="match status" value="1"/>
</dbReference>
<evidence type="ECO:0000259" key="8">
    <source>
        <dbReference type="PROSITE" id="PS51736"/>
    </source>
</evidence>
<dbReference type="InterPro" id="IPR006119">
    <property type="entry name" value="Resolv_N"/>
</dbReference>
<keyword evidence="2" id="KW-0229">DNA integration</keyword>
<dbReference type="RefSeq" id="WP_130518608.1">
    <property type="nucleotide sequence ID" value="NZ_CAWZZE010000025.1"/>
</dbReference>
<dbReference type="EMBL" id="SHMB01000003">
    <property type="protein sequence ID" value="TAA30035.1"/>
    <property type="molecule type" value="Genomic_DNA"/>
</dbReference>
<accession>A0A4Q8LJ68</accession>
<comment type="caution">
    <text evidence="9">The sequence shown here is derived from an EMBL/GenBank/DDBJ whole genome shotgun (WGS) entry which is preliminary data.</text>
</comment>
<dbReference type="GO" id="GO:0015074">
    <property type="term" value="P:DNA integration"/>
    <property type="evidence" value="ECO:0007669"/>
    <property type="project" value="UniProtKB-KW"/>
</dbReference>